<proteinExistence type="predicted"/>
<protein>
    <submittedName>
        <fullName evidence="1">Uncharacterized protein</fullName>
    </submittedName>
</protein>
<organism evidence="1">
    <name type="scientific">Klebsiella pneumoniae</name>
    <dbReference type="NCBI Taxonomy" id="573"/>
    <lineage>
        <taxon>Bacteria</taxon>
        <taxon>Pseudomonadati</taxon>
        <taxon>Pseudomonadota</taxon>
        <taxon>Gammaproteobacteria</taxon>
        <taxon>Enterobacterales</taxon>
        <taxon>Enterobacteriaceae</taxon>
        <taxon>Klebsiella/Raoultella group</taxon>
        <taxon>Klebsiella</taxon>
        <taxon>Klebsiella pneumoniae complex</taxon>
    </lineage>
</organism>
<dbReference type="EMBL" id="CAAHDB010000006">
    <property type="protein sequence ID" value="VGM10472.1"/>
    <property type="molecule type" value="Genomic_DNA"/>
</dbReference>
<name>A0A486S9J5_KLEPN</name>
<reference evidence="1" key="1">
    <citation type="submission" date="2019-03" db="EMBL/GenBank/DDBJ databases">
        <authorList>
            <consortium name="Pathogen Informatics"/>
        </authorList>
    </citation>
    <scope>NUCLEOTIDE SEQUENCE</scope>
    <source>
        <strain evidence="1">5012STDY7626459</strain>
    </source>
</reference>
<gene>
    <name evidence="1" type="ORF">SAMEA4873655_02368</name>
</gene>
<accession>A0A486S9J5</accession>
<dbReference type="AlphaFoldDB" id="A0A486S9J5"/>
<evidence type="ECO:0000313" key="1">
    <source>
        <dbReference type="EMBL" id="VGM10472.1"/>
    </source>
</evidence>
<sequence>MLSVKAWLLLAISPPRLSNPARKSRRRSSSPVCWITPCWLSSATAFSSSLLAVNRPLWLLSLPLAANWSFSLAATTASRVVILPDAALTTIRAPEVRLLSRSTVLPCAVSVPAAILRPFSASELWLFSVSAPLLAVEPSLFNPAASVLFCALRKALAAIRVSPCAAIMPSLVSVALAVTTLSFPAYSWPWL</sequence>